<dbReference type="Proteomes" id="UP000245124">
    <property type="component" value="Unassembled WGS sequence"/>
</dbReference>
<dbReference type="EMBL" id="BDUD01000001">
    <property type="protein sequence ID" value="GBG19473.1"/>
    <property type="molecule type" value="Genomic_DNA"/>
</dbReference>
<organism evidence="1 2">
    <name type="scientific">Nostoc commune NIES-4072</name>
    <dbReference type="NCBI Taxonomy" id="2005467"/>
    <lineage>
        <taxon>Bacteria</taxon>
        <taxon>Bacillati</taxon>
        <taxon>Cyanobacteriota</taxon>
        <taxon>Cyanophyceae</taxon>
        <taxon>Nostocales</taxon>
        <taxon>Nostocaceae</taxon>
        <taxon>Nostoc</taxon>
    </lineage>
</organism>
<protein>
    <submittedName>
        <fullName evidence="1">Uncharacterized protein</fullName>
    </submittedName>
</protein>
<comment type="caution">
    <text evidence="1">The sequence shown here is derived from an EMBL/GenBank/DDBJ whole genome shotgun (WGS) entry which is preliminary data.</text>
</comment>
<dbReference type="AlphaFoldDB" id="A0A2R5FTE2"/>
<keyword evidence="2" id="KW-1185">Reference proteome</keyword>
<proteinExistence type="predicted"/>
<gene>
    <name evidence="1" type="ORF">NIES4072_31410</name>
</gene>
<evidence type="ECO:0000313" key="1">
    <source>
        <dbReference type="EMBL" id="GBG19473.1"/>
    </source>
</evidence>
<dbReference type="OrthoDB" id="9946632at2"/>
<accession>A0A2R5FTE2</accession>
<reference evidence="1 2" key="1">
    <citation type="submission" date="2017-06" db="EMBL/GenBank/DDBJ databases">
        <title>Genome sequencing of cyanobaciteial culture collection at National Institute for Environmental Studies (NIES).</title>
        <authorList>
            <person name="Hirose Y."/>
            <person name="Shimura Y."/>
            <person name="Fujisawa T."/>
            <person name="Nakamura Y."/>
            <person name="Kawachi M."/>
        </authorList>
    </citation>
    <scope>NUCLEOTIDE SEQUENCE [LARGE SCALE GENOMIC DNA]</scope>
    <source>
        <strain evidence="1 2">NIES-4072</strain>
    </source>
</reference>
<evidence type="ECO:0000313" key="2">
    <source>
        <dbReference type="Proteomes" id="UP000245124"/>
    </source>
</evidence>
<name>A0A2R5FTE2_NOSCO</name>
<sequence length="81" mass="9009">MSLKIDPTRWANKEEWEGTGVYVKAQFDDGTWGVVEISHLDKDSLLNWLKSTGGDNRIAENCVGILLGHGHLHESPPPNIN</sequence>
<dbReference type="RefSeq" id="WP_109009269.1">
    <property type="nucleotide sequence ID" value="NZ_BDUD01000001.1"/>
</dbReference>